<feature type="chain" id="PRO_5046043271" description="Secreted protein" evidence="1">
    <location>
        <begin position="29"/>
        <end position="136"/>
    </location>
</feature>
<evidence type="ECO:0000313" key="2">
    <source>
        <dbReference type="EMBL" id="MET9849569.1"/>
    </source>
</evidence>
<evidence type="ECO:0000313" key="3">
    <source>
        <dbReference type="Proteomes" id="UP001550210"/>
    </source>
</evidence>
<name>A0ABV2V6X1_9ACTN</name>
<dbReference type="EMBL" id="JBEXPZ010000055">
    <property type="protein sequence ID" value="MET9849569.1"/>
    <property type="molecule type" value="Genomic_DNA"/>
</dbReference>
<organism evidence="2 3">
    <name type="scientific">Streptomyces ossamyceticus</name>
    <dbReference type="NCBI Taxonomy" id="249581"/>
    <lineage>
        <taxon>Bacteria</taxon>
        <taxon>Bacillati</taxon>
        <taxon>Actinomycetota</taxon>
        <taxon>Actinomycetes</taxon>
        <taxon>Kitasatosporales</taxon>
        <taxon>Streptomycetaceae</taxon>
        <taxon>Streptomyces</taxon>
    </lineage>
</organism>
<evidence type="ECO:0000256" key="1">
    <source>
        <dbReference type="SAM" id="SignalP"/>
    </source>
</evidence>
<dbReference type="Proteomes" id="UP001550210">
    <property type="component" value="Unassembled WGS sequence"/>
</dbReference>
<protein>
    <recommendedName>
        <fullName evidence="4">Secreted protein</fullName>
    </recommendedName>
</protein>
<reference evidence="2 3" key="1">
    <citation type="submission" date="2024-06" db="EMBL/GenBank/DDBJ databases">
        <title>The Natural Products Discovery Center: Release of the First 8490 Sequenced Strains for Exploring Actinobacteria Biosynthetic Diversity.</title>
        <authorList>
            <person name="Kalkreuter E."/>
            <person name="Kautsar S.A."/>
            <person name="Yang D."/>
            <person name="Bader C.D."/>
            <person name="Teijaro C.N."/>
            <person name="Fluegel L."/>
            <person name="Davis C.M."/>
            <person name="Simpson J.R."/>
            <person name="Lauterbach L."/>
            <person name="Steele A.D."/>
            <person name="Gui C."/>
            <person name="Meng S."/>
            <person name="Li G."/>
            <person name="Viehrig K."/>
            <person name="Ye F."/>
            <person name="Su P."/>
            <person name="Kiefer A.F."/>
            <person name="Nichols A."/>
            <person name="Cepeda A.J."/>
            <person name="Yan W."/>
            <person name="Fan B."/>
            <person name="Jiang Y."/>
            <person name="Adhikari A."/>
            <person name="Zheng C.-J."/>
            <person name="Schuster L."/>
            <person name="Cowan T.M."/>
            <person name="Smanski M.J."/>
            <person name="Chevrette M.G."/>
            <person name="De Carvalho L.P.S."/>
            <person name="Shen B."/>
        </authorList>
    </citation>
    <scope>NUCLEOTIDE SEQUENCE [LARGE SCALE GENOMIC DNA]</scope>
    <source>
        <strain evidence="2 3">NPDC006434</strain>
    </source>
</reference>
<gene>
    <name evidence="2" type="ORF">ABZZ21_34465</name>
</gene>
<sequence length="136" mass="14785">MSSSWLKVTSSGAAAVAMVALAAAPASAALEVDTGTRIADGVITPSDFDDPQDRCVDSPAARVCYKEIEDGIYVLDAKRDGNNAVGWWVTGDREGQCVNTAGYGKWAWCDKNFTEDRIIDIWTPYDGRKYRVTTRA</sequence>
<feature type="signal peptide" evidence="1">
    <location>
        <begin position="1"/>
        <end position="28"/>
    </location>
</feature>
<accession>A0ABV2V6X1</accession>
<comment type="caution">
    <text evidence="2">The sequence shown here is derived from an EMBL/GenBank/DDBJ whole genome shotgun (WGS) entry which is preliminary data.</text>
</comment>
<keyword evidence="3" id="KW-1185">Reference proteome</keyword>
<keyword evidence="1" id="KW-0732">Signal</keyword>
<evidence type="ECO:0008006" key="4">
    <source>
        <dbReference type="Google" id="ProtNLM"/>
    </source>
</evidence>
<dbReference type="RefSeq" id="WP_355402191.1">
    <property type="nucleotide sequence ID" value="NZ_JBEGHN010000056.1"/>
</dbReference>
<proteinExistence type="predicted"/>